<dbReference type="EMBL" id="CAJNOJ010000515">
    <property type="protein sequence ID" value="CAF1473374.1"/>
    <property type="molecule type" value="Genomic_DNA"/>
</dbReference>
<name>A0A815R7X0_ADIRI</name>
<dbReference type="InterPro" id="IPR011011">
    <property type="entry name" value="Znf_FYVE_PHD"/>
</dbReference>
<dbReference type="Gene3D" id="1.10.10.60">
    <property type="entry name" value="Homeodomain-like"/>
    <property type="match status" value="1"/>
</dbReference>
<protein>
    <recommendedName>
        <fullName evidence="2">DDE-1 domain-containing protein</fullName>
    </recommendedName>
</protein>
<reference evidence="3" key="1">
    <citation type="submission" date="2021-02" db="EMBL/GenBank/DDBJ databases">
        <authorList>
            <person name="Nowell W R."/>
        </authorList>
    </citation>
    <scope>NUCLEOTIDE SEQUENCE</scope>
</reference>
<dbReference type="InterPro" id="IPR036397">
    <property type="entry name" value="RNaseH_sf"/>
</dbReference>
<feature type="region of interest" description="Disordered" evidence="1">
    <location>
        <begin position="641"/>
        <end position="667"/>
    </location>
</feature>
<dbReference type="PANTHER" id="PTHR19303:SF74">
    <property type="entry name" value="POGO TRANSPOSABLE ELEMENT WITH KRAB DOMAIN"/>
    <property type="match status" value="1"/>
</dbReference>
<dbReference type="SUPFAM" id="SSF57903">
    <property type="entry name" value="FYVE/PHD zinc finger"/>
    <property type="match status" value="1"/>
</dbReference>
<dbReference type="Gene3D" id="3.30.420.10">
    <property type="entry name" value="Ribonuclease H-like superfamily/Ribonuclease H"/>
    <property type="match status" value="1"/>
</dbReference>
<dbReference type="Proteomes" id="UP000663852">
    <property type="component" value="Unassembled WGS sequence"/>
</dbReference>
<dbReference type="InterPro" id="IPR050863">
    <property type="entry name" value="CenT-Element_Derived"/>
</dbReference>
<organism evidence="3 4">
    <name type="scientific">Adineta ricciae</name>
    <name type="common">Rotifer</name>
    <dbReference type="NCBI Taxonomy" id="249248"/>
    <lineage>
        <taxon>Eukaryota</taxon>
        <taxon>Metazoa</taxon>
        <taxon>Spiralia</taxon>
        <taxon>Gnathifera</taxon>
        <taxon>Rotifera</taxon>
        <taxon>Eurotatoria</taxon>
        <taxon>Bdelloidea</taxon>
        <taxon>Adinetida</taxon>
        <taxon>Adinetidae</taxon>
        <taxon>Adineta</taxon>
    </lineage>
</organism>
<evidence type="ECO:0000313" key="4">
    <source>
        <dbReference type="Proteomes" id="UP000663852"/>
    </source>
</evidence>
<dbReference type="InterPro" id="IPR004875">
    <property type="entry name" value="DDE_SF_endonuclease_dom"/>
</dbReference>
<dbReference type="PANTHER" id="PTHR19303">
    <property type="entry name" value="TRANSPOSON"/>
    <property type="match status" value="1"/>
</dbReference>
<feature type="region of interest" description="Disordered" evidence="1">
    <location>
        <begin position="487"/>
        <end position="517"/>
    </location>
</feature>
<dbReference type="Pfam" id="PF03184">
    <property type="entry name" value="DDE_1"/>
    <property type="match status" value="1"/>
</dbReference>
<accession>A0A815R7X0</accession>
<feature type="compositionally biased region" description="Low complexity" evidence="1">
    <location>
        <begin position="651"/>
        <end position="667"/>
    </location>
</feature>
<comment type="caution">
    <text evidence="3">The sequence shown here is derived from an EMBL/GenBank/DDBJ whole genome shotgun (WGS) entry which is preliminary data.</text>
</comment>
<feature type="domain" description="DDE-1" evidence="2">
    <location>
        <begin position="210"/>
        <end position="359"/>
    </location>
</feature>
<dbReference type="OrthoDB" id="10072016at2759"/>
<evidence type="ECO:0000259" key="2">
    <source>
        <dbReference type="Pfam" id="PF03184"/>
    </source>
</evidence>
<proteinExistence type="predicted"/>
<gene>
    <name evidence="3" type="ORF">EDS130_LOCUS40939</name>
</gene>
<dbReference type="AlphaFoldDB" id="A0A815R7X0"/>
<evidence type="ECO:0000256" key="1">
    <source>
        <dbReference type="SAM" id="MobiDB-lite"/>
    </source>
</evidence>
<evidence type="ECO:0000313" key="3">
    <source>
        <dbReference type="EMBL" id="CAF1473374.1"/>
    </source>
</evidence>
<sequence>MVRNYKRKTPKPGYTEQQLVAAIEKINAKEWTYEKASTETGIPLGTLASRISRNSTELVGRPTALTRSEEENLVGLIITLENYGELSTGDDVLKYAAEYVDIMNLNARFKNGQPTRDWYYTFLKRWKSKLKIMKSAVLEKARADVTMSTVDSWFAKLYSVLLKYDLFNKPEQIFNCDESGFRDDPGTKKVVVSRNTKYAEKVISGTGKDSTTVLLTISASGTCFPPYVVYKSKCLYDTWCPRNVIRGAFFNRTESGWINEDTFFDYLKNMFIPNTQHIRRPLLLIFDGHTSHLSLKTARLAMENKIHLLCLPAHATHLLQPLDVYTLKYVKAQWRELLWDYNNKNRLKKLDKPDFIRLYSRLYDYALLPAHCSSAFGKAGIIPFDPRVVKRSRLLRKSSSAAAVATNALPRSRSVEFDYNDNQLPTTITNPTPTSYSNRTRLVKYPSDPSLFSGNGDVDKISKQGTLSDELRDAISSLNNAIESLDSIVSPTPSNSESFPQRTNDDSSNLPTSTTFDHSSISSISNVNNIRLITSTPIATNPTVPRVPISNDTPVIPLSSTNNLLAKSISGLNISSSTSFTSTENDRSLSAINKIVENHYSKQASTGRRGRKRVIPTTCGRSVTDIDELALATIKKRKITENKAAKKASSKKATNAQTQSTLSTASSESTSNLNTINIAAASMQNMSLPPITYMLPSNASQMMPSFQSNVTAYTQLQNVSPMSSAQCQLCFNFTQPLEITSNCNQCNKILCQTCSSKIESNNYQLCHHCQSYYIAQQHPYYTYSQL</sequence>
<dbReference type="GO" id="GO:0005634">
    <property type="term" value="C:nucleus"/>
    <property type="evidence" value="ECO:0007669"/>
    <property type="project" value="TreeGrafter"/>
</dbReference>
<dbReference type="GO" id="GO:0003677">
    <property type="term" value="F:DNA binding"/>
    <property type="evidence" value="ECO:0007669"/>
    <property type="project" value="TreeGrafter"/>
</dbReference>